<dbReference type="GO" id="GO:0004045">
    <property type="term" value="F:peptidyl-tRNA hydrolase activity"/>
    <property type="evidence" value="ECO:0007669"/>
    <property type="project" value="TreeGrafter"/>
</dbReference>
<dbReference type="GO" id="GO:0072344">
    <property type="term" value="P:rescue of stalled ribosome"/>
    <property type="evidence" value="ECO:0007669"/>
    <property type="project" value="TreeGrafter"/>
</dbReference>
<evidence type="ECO:0000256" key="2">
    <source>
        <dbReference type="SAM" id="MobiDB-lite"/>
    </source>
</evidence>
<dbReference type="NCBIfam" id="NF006718">
    <property type="entry name" value="PRK09256.1"/>
    <property type="match status" value="1"/>
</dbReference>
<name>A0A382V6D0_9ZZZZ</name>
<reference evidence="4" key="1">
    <citation type="submission" date="2018-05" db="EMBL/GenBank/DDBJ databases">
        <authorList>
            <person name="Lanie J.A."/>
            <person name="Ng W.-L."/>
            <person name="Kazmierczak K.M."/>
            <person name="Andrzejewski T.M."/>
            <person name="Davidsen T.M."/>
            <person name="Wayne K.J."/>
            <person name="Tettelin H."/>
            <person name="Glass J.I."/>
            <person name="Rusch D."/>
            <person name="Podicherti R."/>
            <person name="Tsui H.-C.T."/>
            <person name="Winkler M.E."/>
        </authorList>
    </citation>
    <scope>NUCLEOTIDE SEQUENCE</scope>
</reference>
<dbReference type="GO" id="GO:0043022">
    <property type="term" value="F:ribosome binding"/>
    <property type="evidence" value="ECO:0007669"/>
    <property type="project" value="TreeGrafter"/>
</dbReference>
<sequence>MIKISNNIYVNKKDIKETFIKSSGPGGQHVNKVSTAVQLRFNVIKSLEISNNMLSRLKSLAGSKLKANGDLIIESSKHKSQIINRKDALDKLVYLLKEASKKPKQRQSTSPSKSSIEKRLKDKRIQSLKKKDRRKIDPSND</sequence>
<dbReference type="SUPFAM" id="SSF75620">
    <property type="entry name" value="Release factor"/>
    <property type="match status" value="1"/>
</dbReference>
<dbReference type="Pfam" id="PF00472">
    <property type="entry name" value="RF-1"/>
    <property type="match status" value="1"/>
</dbReference>
<evidence type="ECO:0000313" key="4">
    <source>
        <dbReference type="EMBL" id="SVD42043.1"/>
    </source>
</evidence>
<dbReference type="GO" id="GO:0003747">
    <property type="term" value="F:translation release factor activity"/>
    <property type="evidence" value="ECO:0007669"/>
    <property type="project" value="InterPro"/>
</dbReference>
<proteinExistence type="inferred from homology"/>
<dbReference type="InterPro" id="IPR000352">
    <property type="entry name" value="Pep_chain_release_fac_I"/>
</dbReference>
<feature type="region of interest" description="Disordered" evidence="2">
    <location>
        <begin position="100"/>
        <end position="141"/>
    </location>
</feature>
<dbReference type="EMBL" id="UINC01149519">
    <property type="protein sequence ID" value="SVD42043.1"/>
    <property type="molecule type" value="Genomic_DNA"/>
</dbReference>
<protein>
    <recommendedName>
        <fullName evidence="3">Prokaryotic-type class I peptide chain release factors domain-containing protein</fullName>
    </recommendedName>
</protein>
<evidence type="ECO:0000259" key="3">
    <source>
        <dbReference type="Pfam" id="PF00472"/>
    </source>
</evidence>
<dbReference type="AlphaFoldDB" id="A0A382V6D0"/>
<dbReference type="PANTHER" id="PTHR47814:SF1">
    <property type="entry name" value="PEPTIDYL-TRNA HYDROLASE ARFB"/>
    <property type="match status" value="1"/>
</dbReference>
<accession>A0A382V6D0</accession>
<feature type="compositionally biased region" description="Basic and acidic residues" evidence="2">
    <location>
        <begin position="115"/>
        <end position="125"/>
    </location>
</feature>
<feature type="domain" description="Prokaryotic-type class I peptide chain release factors" evidence="3">
    <location>
        <begin position="7"/>
        <end position="133"/>
    </location>
</feature>
<dbReference type="InterPro" id="IPR045853">
    <property type="entry name" value="Pep_chain_release_fac_I_sf"/>
</dbReference>
<dbReference type="PANTHER" id="PTHR47814">
    <property type="entry name" value="PEPTIDYL-TRNA HYDROLASE ARFB"/>
    <property type="match status" value="1"/>
</dbReference>
<evidence type="ECO:0000256" key="1">
    <source>
        <dbReference type="ARBA" id="ARBA00010835"/>
    </source>
</evidence>
<comment type="similarity">
    <text evidence="1">Belongs to the prokaryotic/mitochondrial release factor family.</text>
</comment>
<gene>
    <name evidence="4" type="ORF">METZ01_LOCUS394897</name>
</gene>
<dbReference type="Gene3D" id="3.30.160.20">
    <property type="match status" value="1"/>
</dbReference>
<organism evidence="4">
    <name type="scientific">marine metagenome</name>
    <dbReference type="NCBI Taxonomy" id="408172"/>
    <lineage>
        <taxon>unclassified sequences</taxon>
        <taxon>metagenomes</taxon>
        <taxon>ecological metagenomes</taxon>
    </lineage>
</organism>